<evidence type="ECO:0000256" key="1">
    <source>
        <dbReference type="SAM" id="MobiDB-lite"/>
    </source>
</evidence>
<feature type="region of interest" description="Disordered" evidence="1">
    <location>
        <begin position="98"/>
        <end position="140"/>
    </location>
</feature>
<keyword evidence="4" id="KW-1185">Reference proteome</keyword>
<reference evidence="3" key="1">
    <citation type="journal article" date="2023" name="Mol. Phylogenet. Evol.">
        <title>Genome-scale phylogeny and comparative genomics of the fungal order Sordariales.</title>
        <authorList>
            <person name="Hensen N."/>
            <person name="Bonometti L."/>
            <person name="Westerberg I."/>
            <person name="Brannstrom I.O."/>
            <person name="Guillou S."/>
            <person name="Cros-Aarteil S."/>
            <person name="Calhoun S."/>
            <person name="Haridas S."/>
            <person name="Kuo A."/>
            <person name="Mondo S."/>
            <person name="Pangilinan J."/>
            <person name="Riley R."/>
            <person name="LaButti K."/>
            <person name="Andreopoulos B."/>
            <person name="Lipzen A."/>
            <person name="Chen C."/>
            <person name="Yan M."/>
            <person name="Daum C."/>
            <person name="Ng V."/>
            <person name="Clum A."/>
            <person name="Steindorff A."/>
            <person name="Ohm R.A."/>
            <person name="Martin F."/>
            <person name="Silar P."/>
            <person name="Natvig D.O."/>
            <person name="Lalanne C."/>
            <person name="Gautier V."/>
            <person name="Ament-Velasquez S.L."/>
            <person name="Kruys A."/>
            <person name="Hutchinson M.I."/>
            <person name="Powell A.J."/>
            <person name="Barry K."/>
            <person name="Miller A.N."/>
            <person name="Grigoriev I.V."/>
            <person name="Debuchy R."/>
            <person name="Gladieux P."/>
            <person name="Hiltunen Thoren M."/>
            <person name="Johannesson H."/>
        </authorList>
    </citation>
    <scope>NUCLEOTIDE SEQUENCE</scope>
    <source>
        <strain evidence="3">CBS 958.72</strain>
    </source>
</reference>
<accession>A0AAE0TYT2</accession>
<evidence type="ECO:0000313" key="4">
    <source>
        <dbReference type="Proteomes" id="UP001287356"/>
    </source>
</evidence>
<proteinExistence type="predicted"/>
<keyword evidence="2" id="KW-0812">Transmembrane</keyword>
<dbReference type="Proteomes" id="UP001287356">
    <property type="component" value="Unassembled WGS sequence"/>
</dbReference>
<keyword evidence="2" id="KW-1133">Transmembrane helix</keyword>
<name>A0AAE0TYT2_9PEZI</name>
<sequence>MMTRLHFGKVEALFIFSCPLPPTALGLFFGSFLLPWPAPLDHASSDLLSTAPLHAAMDHGAMLGMSAGFPTIVLCLGSNFILCSTPWLPEQRSRARCSKHEGTRTMLRGPDCSSPEESRQIDSHHCGNLGRPRPVAFETA</sequence>
<feature type="transmembrane region" description="Helical" evidence="2">
    <location>
        <begin position="12"/>
        <end position="34"/>
    </location>
</feature>
<comment type="caution">
    <text evidence="3">The sequence shown here is derived from an EMBL/GenBank/DDBJ whole genome shotgun (WGS) entry which is preliminary data.</text>
</comment>
<dbReference type="AlphaFoldDB" id="A0AAE0TYT2"/>
<feature type="compositionally biased region" description="Basic and acidic residues" evidence="1">
    <location>
        <begin position="116"/>
        <end position="125"/>
    </location>
</feature>
<organism evidence="3 4">
    <name type="scientific">Lasiosphaeria ovina</name>
    <dbReference type="NCBI Taxonomy" id="92902"/>
    <lineage>
        <taxon>Eukaryota</taxon>
        <taxon>Fungi</taxon>
        <taxon>Dikarya</taxon>
        <taxon>Ascomycota</taxon>
        <taxon>Pezizomycotina</taxon>
        <taxon>Sordariomycetes</taxon>
        <taxon>Sordariomycetidae</taxon>
        <taxon>Sordariales</taxon>
        <taxon>Lasiosphaeriaceae</taxon>
        <taxon>Lasiosphaeria</taxon>
    </lineage>
</organism>
<protein>
    <submittedName>
        <fullName evidence="3">Uncharacterized protein</fullName>
    </submittedName>
</protein>
<keyword evidence="2" id="KW-0472">Membrane</keyword>
<evidence type="ECO:0000256" key="2">
    <source>
        <dbReference type="SAM" id="Phobius"/>
    </source>
</evidence>
<dbReference type="EMBL" id="JAULSN010000001">
    <property type="protein sequence ID" value="KAK3384429.1"/>
    <property type="molecule type" value="Genomic_DNA"/>
</dbReference>
<gene>
    <name evidence="3" type="ORF">B0T24DRAFT_84440</name>
</gene>
<evidence type="ECO:0000313" key="3">
    <source>
        <dbReference type="EMBL" id="KAK3384429.1"/>
    </source>
</evidence>
<reference evidence="3" key="2">
    <citation type="submission" date="2023-06" db="EMBL/GenBank/DDBJ databases">
        <authorList>
            <consortium name="Lawrence Berkeley National Laboratory"/>
            <person name="Haridas S."/>
            <person name="Hensen N."/>
            <person name="Bonometti L."/>
            <person name="Westerberg I."/>
            <person name="Brannstrom I.O."/>
            <person name="Guillou S."/>
            <person name="Cros-Aarteil S."/>
            <person name="Calhoun S."/>
            <person name="Kuo A."/>
            <person name="Mondo S."/>
            <person name="Pangilinan J."/>
            <person name="Riley R."/>
            <person name="Labutti K."/>
            <person name="Andreopoulos B."/>
            <person name="Lipzen A."/>
            <person name="Chen C."/>
            <person name="Yanf M."/>
            <person name="Daum C."/>
            <person name="Ng V."/>
            <person name="Clum A."/>
            <person name="Steindorff A."/>
            <person name="Ohm R."/>
            <person name="Martin F."/>
            <person name="Silar P."/>
            <person name="Natvig D."/>
            <person name="Lalanne C."/>
            <person name="Gautier V."/>
            <person name="Ament-Velasquez S.L."/>
            <person name="Kruys A."/>
            <person name="Hutchinson M.I."/>
            <person name="Powell A.J."/>
            <person name="Barry K."/>
            <person name="Miller A.N."/>
            <person name="Grigoriev I.V."/>
            <person name="Debuchy R."/>
            <person name="Gladieux P."/>
            <person name="Thoren M.H."/>
            <person name="Johannesson H."/>
        </authorList>
    </citation>
    <scope>NUCLEOTIDE SEQUENCE</scope>
    <source>
        <strain evidence="3">CBS 958.72</strain>
    </source>
</reference>
<feature type="transmembrane region" description="Helical" evidence="2">
    <location>
        <begin position="67"/>
        <end position="88"/>
    </location>
</feature>